<organism evidence="1 2">
    <name type="scientific">Actinomadura fulvescens</name>
    <dbReference type="NCBI Taxonomy" id="46160"/>
    <lineage>
        <taxon>Bacteria</taxon>
        <taxon>Bacillati</taxon>
        <taxon>Actinomycetota</taxon>
        <taxon>Actinomycetes</taxon>
        <taxon>Streptosporangiales</taxon>
        <taxon>Thermomonosporaceae</taxon>
        <taxon>Actinomadura</taxon>
    </lineage>
</organism>
<name>A0ABP6D2K3_9ACTN</name>
<evidence type="ECO:0000313" key="2">
    <source>
        <dbReference type="Proteomes" id="UP001501509"/>
    </source>
</evidence>
<proteinExistence type="predicted"/>
<reference evidence="2" key="1">
    <citation type="journal article" date="2019" name="Int. J. Syst. Evol. Microbiol.">
        <title>The Global Catalogue of Microorganisms (GCM) 10K type strain sequencing project: providing services to taxonomists for standard genome sequencing and annotation.</title>
        <authorList>
            <consortium name="The Broad Institute Genomics Platform"/>
            <consortium name="The Broad Institute Genome Sequencing Center for Infectious Disease"/>
            <person name="Wu L."/>
            <person name="Ma J."/>
        </authorList>
    </citation>
    <scope>NUCLEOTIDE SEQUENCE [LARGE SCALE GENOMIC DNA]</scope>
    <source>
        <strain evidence="2">JCM 6833</strain>
    </source>
</reference>
<comment type="caution">
    <text evidence="1">The sequence shown here is derived from an EMBL/GenBank/DDBJ whole genome shotgun (WGS) entry which is preliminary data.</text>
</comment>
<dbReference type="EMBL" id="BAAATD010000015">
    <property type="protein sequence ID" value="GAA2631032.1"/>
    <property type="molecule type" value="Genomic_DNA"/>
</dbReference>
<sequence>MASAFPPADQWPVLNAPDCPTCQTTTDVVFIGPADRIDGGQVNVWHCRTCPADWTIPVTHWPVTSGPACPYCHTAVTCWAAIEPDQLGDLWLCEHGHEYVLTPEGLVITPGDEAT</sequence>
<dbReference type="RefSeq" id="WP_344547833.1">
    <property type="nucleotide sequence ID" value="NZ_BAAATD010000015.1"/>
</dbReference>
<evidence type="ECO:0000313" key="1">
    <source>
        <dbReference type="EMBL" id="GAA2631032.1"/>
    </source>
</evidence>
<keyword evidence="2" id="KW-1185">Reference proteome</keyword>
<accession>A0ABP6D2K3</accession>
<gene>
    <name evidence="1" type="ORF">GCM10010411_81270</name>
</gene>
<protein>
    <submittedName>
        <fullName evidence="1">Uncharacterized protein</fullName>
    </submittedName>
</protein>
<dbReference type="Proteomes" id="UP001501509">
    <property type="component" value="Unassembled WGS sequence"/>
</dbReference>